<proteinExistence type="evidence at transcript level"/>
<dbReference type="ExpressionAtlas" id="F7VJQ9">
    <property type="expression patterns" value="baseline and differential"/>
</dbReference>
<feature type="chain" id="PRO_5013523864" evidence="1">
    <location>
        <begin position="24"/>
        <end position="122"/>
    </location>
</feature>
<evidence type="ECO:0000256" key="1">
    <source>
        <dbReference type="SAM" id="SignalP"/>
    </source>
</evidence>
<accession>F7VJQ9</accession>
<dbReference type="OrthoDB" id="7864702at2759"/>
<reference evidence="2" key="1">
    <citation type="submission" date="2012-03" db="EMBL/GenBank/DDBJ databases">
        <authorList>
            <person name="Carlson J."/>
            <person name="Booth B."/>
            <person name="Frise E."/>
            <person name="Sandler J."/>
            <person name="Wan K."/>
            <person name="Yu C."/>
            <person name="Celniker S."/>
        </authorList>
    </citation>
    <scope>NUCLEOTIDE SEQUENCE</scope>
</reference>
<evidence type="ECO:0000313" key="3">
    <source>
        <dbReference type="EMBL" id="ANY27565.1"/>
    </source>
</evidence>
<dbReference type="HOGENOM" id="CLU_130068_0_0_1"/>
<dbReference type="VEuPathDB" id="VectorBase:FBgn0038942"/>
<keyword evidence="1" id="KW-0732">Signal</keyword>
<reference evidence="3" key="2">
    <citation type="submission" date="2016-07" db="EMBL/GenBank/DDBJ databases">
        <authorList>
            <person name="Wan K."/>
            <person name="Booth B."/>
            <person name="Spirohn K."/>
            <person name="Hao T."/>
            <person name="Hu Y."/>
            <person name="Calderwood M."/>
            <person name="Hill D."/>
            <person name="Mohr S."/>
            <person name="Vidal M."/>
            <person name="Celniker S."/>
            <person name="Perrimon N."/>
        </authorList>
    </citation>
    <scope>NUCLEOTIDE SEQUENCE</scope>
</reference>
<sequence length="122" mass="13841">MKTISLLTFVVMMLGVALSLVWAGPDDGYLYDQPSGEQLQELQVISPPRKLRLKPRVYPGHPSQACGNVEATDHAAALTTYHANRPQPRRIYNHQEVEVDSSFFEPTPDRIEELKRILLDQQ</sequence>
<dbReference type="Bgee" id="FBgn0038942">
    <property type="expression patterns" value="Expressed in larva and 2 other cell types or tissues"/>
</dbReference>
<protein>
    <submittedName>
        <fullName evidence="3">GEO02685p1</fullName>
    </submittedName>
    <submittedName>
        <fullName evidence="2">MIP31096p1</fullName>
    </submittedName>
</protein>
<evidence type="ECO:0000313" key="2">
    <source>
        <dbReference type="EMBL" id="AEH31569.2"/>
    </source>
</evidence>
<dbReference type="AlphaFoldDB" id="F7VJQ9"/>
<feature type="signal peptide" evidence="1">
    <location>
        <begin position="1"/>
        <end position="23"/>
    </location>
</feature>
<dbReference type="EMBL" id="BT128709">
    <property type="protein sequence ID" value="AEH31569.2"/>
    <property type="molecule type" value="mRNA"/>
</dbReference>
<dbReference type="EMBL" id="KX531755">
    <property type="protein sequence ID" value="ANY27565.1"/>
    <property type="molecule type" value="mRNA"/>
</dbReference>
<gene>
    <name evidence="2" type="primary">CG13862-RA</name>
</gene>
<name>F7VJQ9_DROME</name>
<organism evidence="2">
    <name type="scientific">Drosophila melanogaster</name>
    <name type="common">Fruit fly</name>
    <dbReference type="NCBI Taxonomy" id="7227"/>
    <lineage>
        <taxon>Eukaryota</taxon>
        <taxon>Metazoa</taxon>
        <taxon>Ecdysozoa</taxon>
        <taxon>Arthropoda</taxon>
        <taxon>Hexapoda</taxon>
        <taxon>Insecta</taxon>
        <taxon>Pterygota</taxon>
        <taxon>Neoptera</taxon>
        <taxon>Endopterygota</taxon>
        <taxon>Diptera</taxon>
        <taxon>Brachycera</taxon>
        <taxon>Muscomorpha</taxon>
        <taxon>Ephydroidea</taxon>
        <taxon>Drosophilidae</taxon>
        <taxon>Drosophila</taxon>
        <taxon>Sophophora</taxon>
    </lineage>
</organism>